<dbReference type="InterPro" id="IPR036236">
    <property type="entry name" value="Znf_C2H2_sf"/>
</dbReference>
<dbReference type="InterPro" id="IPR013087">
    <property type="entry name" value="Znf_C2H2_type"/>
</dbReference>
<organism evidence="9 10">
    <name type="scientific">Ranatra chinensis</name>
    <dbReference type="NCBI Taxonomy" id="642074"/>
    <lineage>
        <taxon>Eukaryota</taxon>
        <taxon>Metazoa</taxon>
        <taxon>Ecdysozoa</taxon>
        <taxon>Arthropoda</taxon>
        <taxon>Hexapoda</taxon>
        <taxon>Insecta</taxon>
        <taxon>Pterygota</taxon>
        <taxon>Neoptera</taxon>
        <taxon>Paraneoptera</taxon>
        <taxon>Hemiptera</taxon>
        <taxon>Heteroptera</taxon>
        <taxon>Panheteroptera</taxon>
        <taxon>Nepomorpha</taxon>
        <taxon>Nepidae</taxon>
        <taxon>Ranatrinae</taxon>
        <taxon>Ranatra</taxon>
    </lineage>
</organism>
<dbReference type="PANTHER" id="PTHR24394">
    <property type="entry name" value="ZINC FINGER PROTEIN"/>
    <property type="match status" value="1"/>
</dbReference>
<name>A0ABD0XVN8_9HEMI</name>
<dbReference type="PANTHER" id="PTHR24394:SF44">
    <property type="entry name" value="ZINC FINGER PROTEIN 271-LIKE"/>
    <property type="match status" value="1"/>
</dbReference>
<comment type="subcellular location">
    <subcellularLocation>
        <location evidence="1">Nucleus</location>
    </subcellularLocation>
</comment>
<evidence type="ECO:0000256" key="6">
    <source>
        <dbReference type="ARBA" id="ARBA00023242"/>
    </source>
</evidence>
<dbReference type="GO" id="GO:0008270">
    <property type="term" value="F:zinc ion binding"/>
    <property type="evidence" value="ECO:0007669"/>
    <property type="project" value="UniProtKB-KW"/>
</dbReference>
<dbReference type="SUPFAM" id="SSF57667">
    <property type="entry name" value="beta-beta-alpha zinc fingers"/>
    <property type="match status" value="1"/>
</dbReference>
<evidence type="ECO:0000256" key="2">
    <source>
        <dbReference type="ARBA" id="ARBA00022723"/>
    </source>
</evidence>
<gene>
    <name evidence="9" type="ORF">AAG570_007374</name>
</gene>
<evidence type="ECO:0000259" key="8">
    <source>
        <dbReference type="PROSITE" id="PS50157"/>
    </source>
</evidence>
<dbReference type="EMBL" id="JBFDAA010000020">
    <property type="protein sequence ID" value="KAL1115344.1"/>
    <property type="molecule type" value="Genomic_DNA"/>
</dbReference>
<dbReference type="GO" id="GO:0005634">
    <property type="term" value="C:nucleus"/>
    <property type="evidence" value="ECO:0007669"/>
    <property type="project" value="UniProtKB-SubCell"/>
</dbReference>
<evidence type="ECO:0000256" key="1">
    <source>
        <dbReference type="ARBA" id="ARBA00004123"/>
    </source>
</evidence>
<evidence type="ECO:0000256" key="7">
    <source>
        <dbReference type="PROSITE-ProRule" id="PRU00042"/>
    </source>
</evidence>
<proteinExistence type="predicted"/>
<dbReference type="Gene3D" id="3.30.160.60">
    <property type="entry name" value="Classic Zinc Finger"/>
    <property type="match status" value="2"/>
</dbReference>
<feature type="domain" description="C2H2-type" evidence="8">
    <location>
        <begin position="56"/>
        <end position="83"/>
    </location>
</feature>
<dbReference type="Proteomes" id="UP001558652">
    <property type="component" value="Unassembled WGS sequence"/>
</dbReference>
<keyword evidence="10" id="KW-1185">Reference proteome</keyword>
<evidence type="ECO:0000256" key="5">
    <source>
        <dbReference type="ARBA" id="ARBA00022833"/>
    </source>
</evidence>
<evidence type="ECO:0000313" key="10">
    <source>
        <dbReference type="Proteomes" id="UP001558652"/>
    </source>
</evidence>
<dbReference type="SMART" id="SM00355">
    <property type="entry name" value="ZnF_C2H2"/>
    <property type="match status" value="3"/>
</dbReference>
<reference evidence="9 10" key="1">
    <citation type="submission" date="2024-07" db="EMBL/GenBank/DDBJ databases">
        <title>Chromosome-level genome assembly of the water stick insect Ranatra chinensis (Heteroptera: Nepidae).</title>
        <authorList>
            <person name="Liu X."/>
        </authorList>
    </citation>
    <scope>NUCLEOTIDE SEQUENCE [LARGE SCALE GENOMIC DNA]</scope>
    <source>
        <strain evidence="9">Cailab_2021Rc</strain>
        <tissue evidence="9">Muscle</tissue>
    </source>
</reference>
<comment type="caution">
    <text evidence="9">The sequence shown here is derived from an EMBL/GenBank/DDBJ whole genome shotgun (WGS) entry which is preliminary data.</text>
</comment>
<dbReference type="AlphaFoldDB" id="A0ABD0XVN8"/>
<keyword evidence="4 7" id="KW-0863">Zinc-finger</keyword>
<evidence type="ECO:0000256" key="4">
    <source>
        <dbReference type="ARBA" id="ARBA00022771"/>
    </source>
</evidence>
<keyword evidence="3" id="KW-0677">Repeat</keyword>
<evidence type="ECO:0000313" key="9">
    <source>
        <dbReference type="EMBL" id="KAL1115344.1"/>
    </source>
</evidence>
<protein>
    <recommendedName>
        <fullName evidence="8">C2H2-type domain-containing protein</fullName>
    </recommendedName>
</protein>
<keyword evidence="5" id="KW-0862">Zinc</keyword>
<feature type="domain" description="C2H2-type" evidence="8">
    <location>
        <begin position="1"/>
        <end position="29"/>
    </location>
</feature>
<keyword evidence="2" id="KW-0479">Metal-binding</keyword>
<dbReference type="FunFam" id="3.30.160.60:FF:000345">
    <property type="entry name" value="Zinc finger protein Gfi-1"/>
    <property type="match status" value="1"/>
</dbReference>
<feature type="non-terminal residue" evidence="9">
    <location>
        <position position="1"/>
    </location>
</feature>
<feature type="domain" description="C2H2-type" evidence="8">
    <location>
        <begin position="83"/>
        <end position="111"/>
    </location>
</feature>
<sequence>NCECGICGRRFYRNCSLALHLKSHDSEAGGAGCLRFYSVSELVRHEATCSPRSRPYQCQYCKKCYSQKSVLKKHLVIHTGERLTCALCGIDFTQKSSLLRHVKRMHSQVAEQKSAAGRGGDAEALPTVQSFMRNIKIPQGISISMVD</sequence>
<dbReference type="PROSITE" id="PS00028">
    <property type="entry name" value="ZINC_FINGER_C2H2_1"/>
    <property type="match status" value="3"/>
</dbReference>
<dbReference type="PROSITE" id="PS50157">
    <property type="entry name" value="ZINC_FINGER_C2H2_2"/>
    <property type="match status" value="3"/>
</dbReference>
<evidence type="ECO:0000256" key="3">
    <source>
        <dbReference type="ARBA" id="ARBA00022737"/>
    </source>
</evidence>
<accession>A0ABD0XVN8</accession>
<dbReference type="Pfam" id="PF00096">
    <property type="entry name" value="zf-C2H2"/>
    <property type="match status" value="3"/>
</dbReference>
<keyword evidence="6" id="KW-0539">Nucleus</keyword>